<keyword evidence="4" id="KW-1185">Reference proteome</keyword>
<dbReference type="AlphaFoldDB" id="A0ABD3AXR1"/>
<proteinExistence type="inferred from homology"/>
<reference evidence="3 4" key="1">
    <citation type="submission" date="2024-11" db="EMBL/GenBank/DDBJ databases">
        <title>A near-complete genome assembly of Cinchona calisaya.</title>
        <authorList>
            <person name="Lian D.C."/>
            <person name="Zhao X.W."/>
            <person name="Wei L."/>
        </authorList>
    </citation>
    <scope>NUCLEOTIDE SEQUENCE [LARGE SCALE GENOMIC DNA]</scope>
    <source>
        <tissue evidence="3">Nenye</tissue>
    </source>
</reference>
<evidence type="ECO:0008006" key="5">
    <source>
        <dbReference type="Google" id="ProtNLM"/>
    </source>
</evidence>
<organism evidence="3 4">
    <name type="scientific">Cinchona calisaya</name>
    <dbReference type="NCBI Taxonomy" id="153742"/>
    <lineage>
        <taxon>Eukaryota</taxon>
        <taxon>Viridiplantae</taxon>
        <taxon>Streptophyta</taxon>
        <taxon>Embryophyta</taxon>
        <taxon>Tracheophyta</taxon>
        <taxon>Spermatophyta</taxon>
        <taxon>Magnoliopsida</taxon>
        <taxon>eudicotyledons</taxon>
        <taxon>Gunneridae</taxon>
        <taxon>Pentapetalae</taxon>
        <taxon>asterids</taxon>
        <taxon>lamiids</taxon>
        <taxon>Gentianales</taxon>
        <taxon>Rubiaceae</taxon>
        <taxon>Cinchonoideae</taxon>
        <taxon>Cinchoneae</taxon>
        <taxon>Cinchona</taxon>
    </lineage>
</organism>
<dbReference type="InterPro" id="IPR042277">
    <property type="entry name" value="IST1-like"/>
</dbReference>
<comment type="similarity">
    <text evidence="1">Belongs to the IST1 family.</text>
</comment>
<feature type="compositionally biased region" description="Basic residues" evidence="2">
    <location>
        <begin position="619"/>
        <end position="629"/>
    </location>
</feature>
<dbReference type="PANTHER" id="PTHR12161">
    <property type="entry name" value="IST1 FAMILY MEMBER"/>
    <property type="match status" value="1"/>
</dbReference>
<sequence>MLDGLLSRGFSSKCKSLMKATRTRIEVVRKRAEVKQRFLKEDLAKLLSSGLDVNAFGRTEEFLAGLDLLACYDFIEYACEYVVKHLSSMQKQRECPVECREPVASLMFAAARFSDLPELRDLRDLFRERYGSTLEYFVNQKFIEKLSSTPPVMEKRLQLLKDIASEFSINWDSWGFEQKMAVQPTLTQVQPNIHAPSTVAADKHNLLNGNGSFAKSDRNDVSLKETRGLRNGGYRMHSSSGGKHSKREDGSVAVAKYDRRVSPEGLSNGGHRMHNGRGAKESKTKDGGVAVLQYDRYDVSPEETRGLINGCHRMHNQREDKEARREDASGVVAKTDRYDVSLKETHGLNNDGLRMHNGRESKDSRREELDLHSRRRQGSCTNGHISPMKKGDSTSRLVKHDLLFEERQEVMVDKHKLSCKKDGKLFKAVKPGTSSLRKVLENVGSGYSDQDDGSTNMLELKSWEDLSHGKTKMSPSCGGFPGKNEGVLSANEHVREKDLGNSDRIVQQEDLDSLKSYQNVLLPPPYIKSKNNAVLPPYVKPKHKPSRKSEQAGPCCDGHSTDTSSHNRVNKENGLNRIQREPDNPGHEGQNVGPGRVRSHRHQKDEYYQNDKIPLPKPRSARGKQHKSSSNHEDMSHVDDAGSVKRSASSRRRDYSLKGLQLLFDDEDSGKDEEERMIDKLLLHYSNKPSTYDGGKMRKVSQAHPSHQISNDTHDGHGLSPDIISTTMRSMSLPRGETKPSEAKKVFTRVNSYQPDGQARHVHPKLPDYDDLAARFASLKGR</sequence>
<dbReference type="EMBL" id="JBJUIK010000002">
    <property type="protein sequence ID" value="KAL3535759.1"/>
    <property type="molecule type" value="Genomic_DNA"/>
</dbReference>
<feature type="region of interest" description="Disordered" evidence="2">
    <location>
        <begin position="345"/>
        <end position="393"/>
    </location>
</feature>
<name>A0ABD3AXR1_9GENT</name>
<evidence type="ECO:0000256" key="1">
    <source>
        <dbReference type="ARBA" id="ARBA00005536"/>
    </source>
</evidence>
<dbReference type="PANTHER" id="PTHR12161:SF14">
    <property type="entry name" value="REGULATOR OF VPS4 ACTIVITY IN THE MVB PATHWAY PROTEIN"/>
    <property type="match status" value="1"/>
</dbReference>
<feature type="region of interest" description="Disordered" evidence="2">
    <location>
        <begin position="523"/>
        <end position="656"/>
    </location>
</feature>
<dbReference type="FunFam" id="1.20.1260.60:FF:000002">
    <property type="entry name" value="Vacuolar protein sorting-associated protein IST1"/>
    <property type="match status" value="1"/>
</dbReference>
<dbReference type="Proteomes" id="UP001630127">
    <property type="component" value="Unassembled WGS sequence"/>
</dbReference>
<evidence type="ECO:0000313" key="3">
    <source>
        <dbReference type="EMBL" id="KAL3535759.1"/>
    </source>
</evidence>
<dbReference type="InterPro" id="IPR005061">
    <property type="entry name" value="Ist1"/>
</dbReference>
<feature type="compositionally biased region" description="Basic and acidic residues" evidence="2">
    <location>
        <begin position="630"/>
        <end position="643"/>
    </location>
</feature>
<accession>A0ABD3AXR1</accession>
<gene>
    <name evidence="3" type="ORF">ACH5RR_004220</name>
</gene>
<feature type="compositionally biased region" description="Basic and acidic residues" evidence="2">
    <location>
        <begin position="353"/>
        <end position="372"/>
    </location>
</feature>
<evidence type="ECO:0000256" key="2">
    <source>
        <dbReference type="SAM" id="MobiDB-lite"/>
    </source>
</evidence>
<feature type="region of interest" description="Disordered" evidence="2">
    <location>
        <begin position="230"/>
        <end position="286"/>
    </location>
</feature>
<evidence type="ECO:0000313" key="4">
    <source>
        <dbReference type="Proteomes" id="UP001630127"/>
    </source>
</evidence>
<protein>
    <recommendedName>
        <fullName evidence="5">Regulator of Vps4 activity in the MVB pathway protein</fullName>
    </recommendedName>
</protein>
<dbReference type="Pfam" id="PF03398">
    <property type="entry name" value="Ist1"/>
    <property type="match status" value="1"/>
</dbReference>
<feature type="compositionally biased region" description="Basic and acidic residues" evidence="2">
    <location>
        <begin position="246"/>
        <end position="262"/>
    </location>
</feature>
<comment type="caution">
    <text evidence="3">The sequence shown here is derived from an EMBL/GenBank/DDBJ whole genome shotgun (WGS) entry which is preliminary data.</text>
</comment>
<dbReference type="Gene3D" id="1.20.1260.60">
    <property type="entry name" value="Vacuolar protein sorting-associated protein Ist1"/>
    <property type="match status" value="1"/>
</dbReference>